<reference evidence="2" key="1">
    <citation type="submission" date="2023-08" db="EMBL/GenBank/DDBJ databases">
        <title>Pelteobagrus vachellii genome.</title>
        <authorList>
            <person name="Liu H."/>
        </authorList>
    </citation>
    <scope>NUCLEOTIDE SEQUENCE</scope>
    <source>
        <strain evidence="2">PRFRI_2022a</strain>
        <tissue evidence="2">Muscle</tissue>
    </source>
</reference>
<organism evidence="2 3">
    <name type="scientific">Tachysurus vachellii</name>
    <name type="common">Darkbarbel catfish</name>
    <name type="synonym">Pelteobagrus vachellii</name>
    <dbReference type="NCBI Taxonomy" id="175792"/>
    <lineage>
        <taxon>Eukaryota</taxon>
        <taxon>Metazoa</taxon>
        <taxon>Chordata</taxon>
        <taxon>Craniata</taxon>
        <taxon>Vertebrata</taxon>
        <taxon>Euteleostomi</taxon>
        <taxon>Actinopterygii</taxon>
        <taxon>Neopterygii</taxon>
        <taxon>Teleostei</taxon>
        <taxon>Ostariophysi</taxon>
        <taxon>Siluriformes</taxon>
        <taxon>Bagridae</taxon>
        <taxon>Tachysurus</taxon>
    </lineage>
</organism>
<dbReference type="AlphaFoldDB" id="A0AA88LFI5"/>
<protein>
    <submittedName>
        <fullName evidence="2">Uncharacterized protein</fullName>
    </submittedName>
</protein>
<evidence type="ECO:0000313" key="3">
    <source>
        <dbReference type="Proteomes" id="UP001187315"/>
    </source>
</evidence>
<feature type="region of interest" description="Disordered" evidence="1">
    <location>
        <begin position="1"/>
        <end position="26"/>
    </location>
</feature>
<evidence type="ECO:0000256" key="1">
    <source>
        <dbReference type="SAM" id="MobiDB-lite"/>
    </source>
</evidence>
<gene>
    <name evidence="2" type="ORF">Q7C36_023529</name>
</gene>
<keyword evidence="3" id="KW-1185">Reference proteome</keyword>
<dbReference type="Proteomes" id="UP001187315">
    <property type="component" value="Unassembled WGS sequence"/>
</dbReference>
<comment type="caution">
    <text evidence="2">The sequence shown here is derived from an EMBL/GenBank/DDBJ whole genome shotgun (WGS) entry which is preliminary data.</text>
</comment>
<evidence type="ECO:0000313" key="2">
    <source>
        <dbReference type="EMBL" id="KAK2815263.1"/>
    </source>
</evidence>
<proteinExistence type="predicted"/>
<sequence length="200" mass="22221">MTPRERRQTLPSHNEPSGGKVGSEPLEGSWAQRHTLWQCRQTGLHDPTGRSNVLWPLTPPERCPLEGGHALVYILWQSQRPGAPVVQGRDGHRNAPPGEIRWQRSVSGLRGARKDQAGAATKQPHEIAEEVTGCYPSLSEREEEMEPVQSGSAACSMATNKHRAKAAASHQHRWAALEHHRGHLYTFHLLTKESLPPLTD</sequence>
<name>A0AA88LFI5_TACVA</name>
<accession>A0AA88LFI5</accession>
<dbReference type="EMBL" id="JAVHJS010000026">
    <property type="protein sequence ID" value="KAK2815263.1"/>
    <property type="molecule type" value="Genomic_DNA"/>
</dbReference>